<dbReference type="RefSeq" id="WP_078079194.1">
    <property type="nucleotide sequence ID" value="NZ_CP018047.1"/>
</dbReference>
<gene>
    <name evidence="1" type="ORF">BBN63_34375</name>
</gene>
<dbReference type="AlphaFoldDB" id="A0A1U9R1W7"/>
<dbReference type="OrthoDB" id="4560088at2"/>
<evidence type="ECO:0000313" key="1">
    <source>
        <dbReference type="EMBL" id="AQU70496.1"/>
    </source>
</evidence>
<dbReference type="KEGG" id="snw:BBN63_34375"/>
<dbReference type="EMBL" id="CP018047">
    <property type="protein sequence ID" value="AQU70496.1"/>
    <property type="molecule type" value="Genomic_DNA"/>
</dbReference>
<accession>A0A1U9R1W7</accession>
<evidence type="ECO:0000313" key="2">
    <source>
        <dbReference type="Proteomes" id="UP000189677"/>
    </source>
</evidence>
<proteinExistence type="predicted"/>
<name>A0A1U9R1W7_STRNV</name>
<protein>
    <submittedName>
        <fullName evidence="1">Uncharacterized protein</fullName>
    </submittedName>
</protein>
<keyword evidence="2" id="KW-1185">Reference proteome</keyword>
<dbReference type="Proteomes" id="UP000189677">
    <property type="component" value="Chromosome"/>
</dbReference>
<sequence length="152" mass="17400">MGGHFFEQLSTVAEGSLLAGLGEEQRREVEADRTAFMLTLNARVMREPDALGNPRIPDFERIRKSRPYGRTKLFPAARRRQQRARDDARYLVRRVFSAVDAMLCFYSVMDILAAAARRHGRQDEAEGLERAAEPGELVRAWLKETPHELEET</sequence>
<reference evidence="1 2" key="1">
    <citation type="submission" date="2016-11" db="EMBL/GenBank/DDBJ databases">
        <title>Complete genome sequence of Streptomyces niveus SCSIO 3406.</title>
        <authorList>
            <person name="Zhu Q."/>
            <person name="Cheng W."/>
            <person name="Song Y."/>
            <person name="Li Q."/>
            <person name="Ju J."/>
        </authorList>
    </citation>
    <scope>NUCLEOTIDE SEQUENCE [LARGE SCALE GENOMIC DNA]</scope>
    <source>
        <strain evidence="1 2">SCSIO 3406</strain>
    </source>
</reference>
<organism evidence="1 2">
    <name type="scientific">Streptomyces niveus</name>
    <name type="common">Streptomyces spheroides</name>
    <dbReference type="NCBI Taxonomy" id="193462"/>
    <lineage>
        <taxon>Bacteria</taxon>
        <taxon>Bacillati</taxon>
        <taxon>Actinomycetota</taxon>
        <taxon>Actinomycetes</taxon>
        <taxon>Kitasatosporales</taxon>
        <taxon>Streptomycetaceae</taxon>
        <taxon>Streptomyces</taxon>
    </lineage>
</organism>